<evidence type="ECO:0000256" key="1">
    <source>
        <dbReference type="ARBA" id="ARBA00004141"/>
    </source>
</evidence>
<keyword evidence="10" id="KW-1185">Reference proteome</keyword>
<comment type="caution">
    <text evidence="6">Lacks conserved residue(s) required for the propagation of feature annotation.</text>
</comment>
<evidence type="ECO:0000313" key="9">
    <source>
        <dbReference type="EMBL" id="RNA15810.1"/>
    </source>
</evidence>
<feature type="compositionally biased region" description="Acidic residues" evidence="7">
    <location>
        <begin position="331"/>
        <end position="341"/>
    </location>
</feature>
<evidence type="ECO:0000256" key="6">
    <source>
        <dbReference type="RuleBase" id="RU367089"/>
    </source>
</evidence>
<keyword evidence="4 6" id="KW-1133">Transmembrane helix</keyword>
<feature type="region of interest" description="Disordered" evidence="7">
    <location>
        <begin position="398"/>
        <end position="425"/>
    </location>
</feature>
<sequence length="1636" mass="187307">MSIIVYADDILLTSPVDSRLKSSIVEFGRQLFRKTFYLGNNTLDKVNRIKYLGVDIPYDFDYHNVAVNQGALSSSWLNTNSSNELESNLKNKSYAKQSSKSLNNAGYFKQMRRTRSEISFGQLEKIVKQPANSNMYSDLVNQDDPNPNSIYESIDGESAKTFVHKSEPKHLSLKQSKTVELYFLHEYMTNEKEKLNKKISFLETQSFYNCSRANQESLQFQKGISKSLVNLTTLSTHFDSQFRRAFIDLVKNESLDSVKKKFKNFKCENEYQSIDADRESSQEIQFKPVNRNRAGGRKRSTSRARSSRAHHAATKESKLRERVKARLDDGNAGDEESDIDDETEEFLHKKIRFQASKNRRHPDSKLTPAFDSDEEKRLDNLTYENFMDIIQVKEDETVYENDGDNSKNVPNPHYRKRRRNTQAHSARHTTKTLEKEVKKKIFKLPINRSLSIRIPFDHFSLLAMLDKNTSPIELVASILLSVLVSIFTGLMLNQNIYQDLYLVIFCFIVASCYYSLLKSVQPDSSSPIHGFNRLTALSRPVYFCLICSTILGLRLYSNTLVHTLQPLKFYNFSLQSNLVNNMVKFGQMFLLFFPILFTLGLFPQISTFCLSLIEQVDMNLFGGTCMLSLQSSILCLIRSLVSTMILSLVLFSSLFTIPVVVQNPRGDASSLASKNSKFSQSVLFSFYTAILTVFSYCLSRQSSGLCSYVSLFKDGLVNCLKLKSDTSHTGPDSIPMKPLNSEYTIVSEQQAQSDPFEAYSLASIRARIQSDLINGLFIFLFVFAVHVSTLFTVLKLWLNDILFAVCICVGTVNNYIIPHLRLENPWFVFSKPFFRPKHWSLFEPSFLAKLECYESAHVLLTFVEKNILNVLLIISVVTTSSDALLSKFGCVDKTGLAASVFITILGTKLLRSNYTQPQRQYKIFIVTFLFTKFDAHYFEHKETTLVNMFLIGLFLAKLDDFLEKVKFVYVYTAPWQLPWGSAFHAFAQPLAAPHTSLLFVQAVVSSVVGAPLMPLMGSAIFLMSYMRPVKFWEKNYNTKRSDNTTTRLKSQFDQTTPDNENLNSIFYEHLSSVLQKQLCGDLMLGRWGQVNYGDFFVLSSDYLNCLVHVIETGNGHVTFQLRGLEFKGTYCQQRELEAITEENSDNKGFCCFNLGHLPSMLSFNAAFHLRWVAWSIVAKKYIVDAYRIVDNDMSLTVNFFSLRRTLIEFYIKSAIYYIINSSHLATWLNNAQIAKELKQFNADFCDQDPCFDSNLDTDYDLYQRGVSMSRFLNCYQKWIDFCRSERLKKIDQNVSLYQDTSGCSLLNRFCFAMSLVCRRALITACGGSVPDTSRPVNLTTAPGTSSNVNLNNSVNSMSAFVSCGLNASHMDADSLSSFQHGYYTLFKGDIRIQSSKDEWVFNDMDLLKKIVLPSVRMGLRLHQDHFQSDLTDEQSLHESLTKFDQECVICYERDPVWRRAVLSSVPSLLSLRHQFTEYSDQYKIVMLNKNMLSFRVIKVNRECVRSFWAGQQHELIFLRNKNQERGSIQNAKQVLRNIINSSCDQPIGYPIYVSPLITSYSNSHQQLSKVIGAEFSFEKIGKFFTSCFRRMRENCTNDCSGTSDQNINSVYQSQNFNATYSTKADMCHLNINRKLK</sequence>
<name>A0A3M7QWQ4_BRAPC</name>
<proteinExistence type="inferred from homology"/>
<reference evidence="9 10" key="1">
    <citation type="journal article" date="2018" name="Sci. Rep.">
        <title>Genomic signatures of local adaptation to the degree of environmental predictability in rotifers.</title>
        <authorList>
            <person name="Franch-Gras L."/>
            <person name="Hahn C."/>
            <person name="Garcia-Roger E.M."/>
            <person name="Carmona M.J."/>
            <person name="Serra M."/>
            <person name="Gomez A."/>
        </authorList>
    </citation>
    <scope>NUCLEOTIDE SEQUENCE [LARGE SCALE GENOMIC DNA]</scope>
    <source>
        <strain evidence="9">HYR1</strain>
    </source>
</reference>
<evidence type="ECO:0000256" key="2">
    <source>
        <dbReference type="ARBA" id="ARBA00010170"/>
    </source>
</evidence>
<gene>
    <name evidence="9" type="ORF">BpHYR1_026448</name>
</gene>
<comment type="similarity">
    <text evidence="2 6">Belongs to the pecanex family.</text>
</comment>
<evidence type="ECO:0000256" key="7">
    <source>
        <dbReference type="SAM" id="MobiDB-lite"/>
    </source>
</evidence>
<organism evidence="9 10">
    <name type="scientific">Brachionus plicatilis</name>
    <name type="common">Marine rotifer</name>
    <name type="synonym">Brachionus muelleri</name>
    <dbReference type="NCBI Taxonomy" id="10195"/>
    <lineage>
        <taxon>Eukaryota</taxon>
        <taxon>Metazoa</taxon>
        <taxon>Spiralia</taxon>
        <taxon>Gnathifera</taxon>
        <taxon>Rotifera</taxon>
        <taxon>Eurotatoria</taxon>
        <taxon>Monogononta</taxon>
        <taxon>Pseudotrocha</taxon>
        <taxon>Ploima</taxon>
        <taxon>Brachionidae</taxon>
        <taxon>Brachionus</taxon>
    </lineage>
</organism>
<dbReference type="PANTHER" id="PTHR12372:SF7">
    <property type="entry name" value="PROTEIN PECANEX"/>
    <property type="match status" value="1"/>
</dbReference>
<dbReference type="GO" id="GO:0016020">
    <property type="term" value="C:membrane"/>
    <property type="evidence" value="ECO:0007669"/>
    <property type="project" value="UniProtKB-SubCell"/>
</dbReference>
<evidence type="ECO:0000256" key="3">
    <source>
        <dbReference type="ARBA" id="ARBA00022692"/>
    </source>
</evidence>
<feature type="transmembrane region" description="Helical" evidence="6">
    <location>
        <begin position="589"/>
        <end position="613"/>
    </location>
</feature>
<feature type="transmembrane region" description="Helical" evidence="6">
    <location>
        <begin position="500"/>
        <end position="517"/>
    </location>
</feature>
<evidence type="ECO:0000313" key="10">
    <source>
        <dbReference type="Proteomes" id="UP000276133"/>
    </source>
</evidence>
<accession>A0A3M7QWQ4</accession>
<feature type="domain" description="Pecanex C-terminal" evidence="8">
    <location>
        <begin position="1367"/>
        <end position="1566"/>
    </location>
</feature>
<keyword evidence="3 6" id="KW-0812">Transmembrane</keyword>
<comment type="subcellular location">
    <subcellularLocation>
        <location evidence="1 6">Membrane</location>
        <topology evidence="1 6">Multi-pass membrane protein</topology>
    </subcellularLocation>
</comment>
<protein>
    <recommendedName>
        <fullName evidence="6">Pecanex-like protein</fullName>
    </recommendedName>
</protein>
<dbReference type="PANTHER" id="PTHR12372">
    <property type="entry name" value="PECANEX"/>
    <property type="match status" value="1"/>
</dbReference>
<dbReference type="OrthoDB" id="10037631at2759"/>
<feature type="transmembrane region" description="Helical" evidence="6">
    <location>
        <begin position="474"/>
        <end position="493"/>
    </location>
</feature>
<feature type="region of interest" description="Disordered" evidence="7">
    <location>
        <begin position="276"/>
        <end position="341"/>
    </location>
</feature>
<dbReference type="InterPro" id="IPR007735">
    <property type="entry name" value="Pecanex_C"/>
</dbReference>
<feature type="compositionally biased region" description="Basic residues" evidence="7">
    <location>
        <begin position="413"/>
        <end position="425"/>
    </location>
</feature>
<dbReference type="Proteomes" id="UP000276133">
    <property type="component" value="Unassembled WGS sequence"/>
</dbReference>
<dbReference type="InterPro" id="IPR039797">
    <property type="entry name" value="Pecanex"/>
</dbReference>
<dbReference type="Pfam" id="PF05041">
    <property type="entry name" value="Pecanex_C"/>
    <property type="match status" value="1"/>
</dbReference>
<dbReference type="EMBL" id="REGN01004882">
    <property type="protein sequence ID" value="RNA15810.1"/>
    <property type="molecule type" value="Genomic_DNA"/>
</dbReference>
<feature type="compositionally biased region" description="Basic and acidic residues" evidence="7">
    <location>
        <begin position="313"/>
        <end position="329"/>
    </location>
</feature>
<feature type="transmembrane region" description="Helical" evidence="6">
    <location>
        <begin position="644"/>
        <end position="661"/>
    </location>
</feature>
<feature type="transmembrane region" description="Helical" evidence="6">
    <location>
        <begin position="681"/>
        <end position="698"/>
    </location>
</feature>
<feature type="compositionally biased region" description="Basic residues" evidence="7">
    <location>
        <begin position="294"/>
        <end position="312"/>
    </location>
</feature>
<comment type="caution">
    <text evidence="9">The sequence shown here is derived from an EMBL/GenBank/DDBJ whole genome shotgun (WGS) entry which is preliminary data.</text>
</comment>
<keyword evidence="5 6" id="KW-0472">Membrane</keyword>
<evidence type="ECO:0000256" key="4">
    <source>
        <dbReference type="ARBA" id="ARBA00022989"/>
    </source>
</evidence>
<feature type="transmembrane region" description="Helical" evidence="6">
    <location>
        <begin position="772"/>
        <end position="791"/>
    </location>
</feature>
<evidence type="ECO:0000256" key="5">
    <source>
        <dbReference type="ARBA" id="ARBA00023136"/>
    </source>
</evidence>
<evidence type="ECO:0000259" key="8">
    <source>
        <dbReference type="Pfam" id="PF05041"/>
    </source>
</evidence>